<evidence type="ECO:0000313" key="3">
    <source>
        <dbReference type="EMBL" id="KAF1961035.1"/>
    </source>
</evidence>
<dbReference type="PANTHER" id="PTHR33112">
    <property type="entry name" value="DOMAIN PROTEIN, PUTATIVE-RELATED"/>
    <property type="match status" value="1"/>
</dbReference>
<evidence type="ECO:0000259" key="2">
    <source>
        <dbReference type="Pfam" id="PF06985"/>
    </source>
</evidence>
<dbReference type="EMBL" id="ML976982">
    <property type="protein sequence ID" value="KAF1961035.1"/>
    <property type="molecule type" value="Genomic_DNA"/>
</dbReference>
<dbReference type="Proteomes" id="UP000800035">
    <property type="component" value="Unassembled WGS sequence"/>
</dbReference>
<feature type="non-terminal residue" evidence="3">
    <location>
        <position position="1"/>
    </location>
</feature>
<proteinExistence type="predicted"/>
<dbReference type="PANTHER" id="PTHR33112:SF10">
    <property type="entry name" value="TOL"/>
    <property type="match status" value="1"/>
</dbReference>
<dbReference type="Pfam" id="PF06985">
    <property type="entry name" value="HET"/>
    <property type="match status" value="1"/>
</dbReference>
<gene>
    <name evidence="3" type="ORF">CC80DRAFT_581027</name>
</gene>
<organism evidence="3 4">
    <name type="scientific">Byssothecium circinans</name>
    <dbReference type="NCBI Taxonomy" id="147558"/>
    <lineage>
        <taxon>Eukaryota</taxon>
        <taxon>Fungi</taxon>
        <taxon>Dikarya</taxon>
        <taxon>Ascomycota</taxon>
        <taxon>Pezizomycotina</taxon>
        <taxon>Dothideomycetes</taxon>
        <taxon>Pleosporomycetidae</taxon>
        <taxon>Pleosporales</taxon>
        <taxon>Massarineae</taxon>
        <taxon>Massarinaceae</taxon>
        <taxon>Byssothecium</taxon>
    </lineage>
</organism>
<reference evidence="3" key="1">
    <citation type="journal article" date="2020" name="Stud. Mycol.">
        <title>101 Dothideomycetes genomes: a test case for predicting lifestyles and emergence of pathogens.</title>
        <authorList>
            <person name="Haridas S."/>
            <person name="Albert R."/>
            <person name="Binder M."/>
            <person name="Bloem J."/>
            <person name="Labutti K."/>
            <person name="Salamov A."/>
            <person name="Andreopoulos B."/>
            <person name="Baker S."/>
            <person name="Barry K."/>
            <person name="Bills G."/>
            <person name="Bluhm B."/>
            <person name="Cannon C."/>
            <person name="Castanera R."/>
            <person name="Culley D."/>
            <person name="Daum C."/>
            <person name="Ezra D."/>
            <person name="Gonzalez J."/>
            <person name="Henrissat B."/>
            <person name="Kuo A."/>
            <person name="Liang C."/>
            <person name="Lipzen A."/>
            <person name="Lutzoni F."/>
            <person name="Magnuson J."/>
            <person name="Mondo S."/>
            <person name="Nolan M."/>
            <person name="Ohm R."/>
            <person name="Pangilinan J."/>
            <person name="Park H.-J."/>
            <person name="Ramirez L."/>
            <person name="Alfaro M."/>
            <person name="Sun H."/>
            <person name="Tritt A."/>
            <person name="Yoshinaga Y."/>
            <person name="Zwiers L.-H."/>
            <person name="Turgeon B."/>
            <person name="Goodwin S."/>
            <person name="Spatafora J."/>
            <person name="Crous P."/>
            <person name="Grigoriev I."/>
        </authorList>
    </citation>
    <scope>NUCLEOTIDE SEQUENCE</scope>
    <source>
        <strain evidence="3">CBS 675.92</strain>
    </source>
</reference>
<feature type="transmembrane region" description="Helical" evidence="1">
    <location>
        <begin position="287"/>
        <end position="304"/>
    </location>
</feature>
<evidence type="ECO:0000256" key="1">
    <source>
        <dbReference type="SAM" id="Phobius"/>
    </source>
</evidence>
<dbReference type="AlphaFoldDB" id="A0A6A5U834"/>
<evidence type="ECO:0000313" key="4">
    <source>
        <dbReference type="Proteomes" id="UP000800035"/>
    </source>
</evidence>
<keyword evidence="1" id="KW-1133">Transmembrane helix</keyword>
<keyword evidence="4" id="KW-1185">Reference proteome</keyword>
<keyword evidence="1" id="KW-0812">Transmembrane</keyword>
<dbReference type="InterPro" id="IPR010730">
    <property type="entry name" value="HET"/>
</dbReference>
<accession>A0A6A5U834</accession>
<sequence length="306" mass="34702">TWDEDGIPSIEIDVWADIGTQKALSTTPPIKSYGGRETIDLVYDWLSTCYRNHAECRRSLSGAHIEENSRLIPADRILDIGTEPSDPIKLVKAIGLKGRYCALSHCWGSPDGPQPTRVILANEKRFMEGVQCPELSKTFQDTVHIVRSLGIRYLWIDSLCIIQDSAEHWLRESKRMGLIYEGAYLRIAAAGAQNSSEGLFSPEDHDNPKYRTISIPLLTGNNGGNPDCIYLRRSKPRLKWPRDGPLVKRAWVFQEWFLSRRTVSFMLAYLNWSCKRHSSHILRYSQLGAYVLGALYVVLLAFAFDA</sequence>
<protein>
    <submittedName>
        <fullName evidence="3">HET-domain-containing protein</fullName>
    </submittedName>
</protein>
<feature type="domain" description="Heterokaryon incompatibility" evidence="2">
    <location>
        <begin position="100"/>
        <end position="255"/>
    </location>
</feature>
<dbReference type="OrthoDB" id="5347061at2759"/>
<name>A0A6A5U834_9PLEO</name>
<keyword evidence="1" id="KW-0472">Membrane</keyword>